<accession>A7VUL8</accession>
<dbReference type="EMBL" id="NOXF01000004">
    <property type="protein sequence ID" value="PEQ24729.1"/>
    <property type="molecule type" value="Genomic_DNA"/>
</dbReference>
<dbReference type="Pfam" id="PF24963">
    <property type="entry name" value="DUF7768"/>
    <property type="match status" value="1"/>
</dbReference>
<sequence>MEKAFAYICTAADTAPRLLKRYCRKVYELGYVPICPKLNDGQYLALDNADEKRDFHNIARQKLGRCRMLVVCGKEISNSMSAEIGLAEKRNIICTTLDGLARIKEAGEDNAI</sequence>
<keyword evidence="5" id="KW-1185">Reference proteome</keyword>
<dbReference type="eggNOG" id="ENOG50304A9">
    <property type="taxonomic scope" value="Bacteria"/>
</dbReference>
<reference evidence="3 5" key="3">
    <citation type="submission" date="2017-07" db="EMBL/GenBank/DDBJ databases">
        <title>Prevalence of linear plasmids in Cutibacterium (Propionibacterium) acnes isolates obtained from prostatic tissue.</title>
        <authorList>
            <person name="Davidsson S."/>
            <person name="Carlsson J."/>
            <person name="Molling P."/>
            <person name="Andren O."/>
            <person name="Andersson S.-O."/>
            <person name="Brzuszkiewicz E."/>
            <person name="Poehlein A."/>
            <person name="Al-Zeer M."/>
            <person name="Brinkmann V."/>
            <person name="Scavenius C."/>
            <person name="Nazipi S."/>
            <person name="Soderquist B."/>
            <person name="Bruggemann H."/>
        </authorList>
    </citation>
    <scope>NUCLEOTIDE SEQUENCE [LARGE SCALE GENOMIC DNA]</scope>
    <source>
        <strain evidence="3 5">DSM 753</strain>
    </source>
</reference>
<evidence type="ECO:0000313" key="3">
    <source>
        <dbReference type="EMBL" id="PEQ24729.1"/>
    </source>
</evidence>
<evidence type="ECO:0000313" key="5">
    <source>
        <dbReference type="Proteomes" id="UP000220611"/>
    </source>
</evidence>
<dbReference type="Proteomes" id="UP000220611">
    <property type="component" value="Unassembled WGS sequence"/>
</dbReference>
<dbReference type="AlphaFoldDB" id="A7VUL8"/>
<proteinExistence type="predicted"/>
<comment type="caution">
    <text evidence="2">The sequence shown here is derived from an EMBL/GenBank/DDBJ whole genome shotgun (WGS) entry which is preliminary data.</text>
</comment>
<evidence type="ECO:0000313" key="2">
    <source>
        <dbReference type="EMBL" id="EDO60668.1"/>
    </source>
</evidence>
<protein>
    <recommendedName>
        <fullName evidence="1">DUF7768 domain-containing protein</fullName>
    </recommendedName>
</protein>
<reference evidence="2 4" key="2">
    <citation type="submission" date="2007-08" db="EMBL/GenBank/DDBJ databases">
        <authorList>
            <person name="Fulton L."/>
            <person name="Clifton S."/>
            <person name="Fulton B."/>
            <person name="Xu J."/>
            <person name="Minx P."/>
            <person name="Pepin K.H."/>
            <person name="Johnson M."/>
            <person name="Thiruvilangam P."/>
            <person name="Bhonagiri V."/>
            <person name="Nash W.E."/>
            <person name="Wang C."/>
            <person name="Mardis E.R."/>
            <person name="Wilson R.K."/>
        </authorList>
    </citation>
    <scope>NUCLEOTIDE SEQUENCE [LARGE SCALE GENOMIC DNA]</scope>
    <source>
        <strain evidence="2 4">DSM 753</strain>
    </source>
</reference>
<organism evidence="2 4">
    <name type="scientific">[Clostridium] leptum DSM 753</name>
    <dbReference type="NCBI Taxonomy" id="428125"/>
    <lineage>
        <taxon>Bacteria</taxon>
        <taxon>Bacillati</taxon>
        <taxon>Bacillota</taxon>
        <taxon>Clostridia</taxon>
        <taxon>Eubacteriales</taxon>
        <taxon>Oscillospiraceae</taxon>
        <taxon>Oscillospiraceae incertae sedis</taxon>
    </lineage>
</organism>
<name>A7VUL8_9FIRM</name>
<evidence type="ECO:0000313" key="4">
    <source>
        <dbReference type="Proteomes" id="UP000003490"/>
    </source>
</evidence>
<evidence type="ECO:0000259" key="1">
    <source>
        <dbReference type="Pfam" id="PF24963"/>
    </source>
</evidence>
<dbReference type="HOGENOM" id="CLU_128088_2_0_9"/>
<dbReference type="Gene3D" id="3.40.50.10400">
    <property type="entry name" value="Hypothetical protein PA1492"/>
    <property type="match status" value="1"/>
</dbReference>
<dbReference type="EMBL" id="ABCB02000019">
    <property type="protein sequence ID" value="EDO60668.1"/>
    <property type="molecule type" value="Genomic_DNA"/>
</dbReference>
<feature type="domain" description="DUF7768" evidence="1">
    <location>
        <begin position="17"/>
        <end position="93"/>
    </location>
</feature>
<dbReference type="OrthoDB" id="1854640at2"/>
<dbReference type="InterPro" id="IPR056670">
    <property type="entry name" value="DUF7768"/>
</dbReference>
<reference evidence="2 4" key="1">
    <citation type="submission" date="2007-08" db="EMBL/GenBank/DDBJ databases">
        <title>Draft genome sequence of Clostridium leptum (DSM 753).</title>
        <authorList>
            <person name="Sudarsanam P."/>
            <person name="Ley R."/>
            <person name="Guruge J."/>
            <person name="Turnbaugh P.J."/>
            <person name="Mahowald M."/>
            <person name="Liep D."/>
            <person name="Gordon J."/>
        </authorList>
    </citation>
    <scope>NUCLEOTIDE SEQUENCE [LARGE SCALE GENOMIC DNA]</scope>
    <source>
        <strain evidence="2 4">DSM 753</strain>
    </source>
</reference>
<dbReference type="Proteomes" id="UP000003490">
    <property type="component" value="Unassembled WGS sequence"/>
</dbReference>
<gene>
    <name evidence="3" type="ORF">CH238_07140</name>
    <name evidence="2" type="ORF">CLOLEP_02265</name>
</gene>